<organism evidence="4 5">
    <name type="scientific">Luteibacter pinisoli</name>
    <dbReference type="NCBI Taxonomy" id="2589080"/>
    <lineage>
        <taxon>Bacteria</taxon>
        <taxon>Pseudomonadati</taxon>
        <taxon>Pseudomonadota</taxon>
        <taxon>Gammaproteobacteria</taxon>
        <taxon>Lysobacterales</taxon>
        <taxon>Rhodanobacteraceae</taxon>
        <taxon>Luteibacter</taxon>
    </lineage>
</organism>
<dbReference type="SMART" id="SM00267">
    <property type="entry name" value="GGDEF"/>
    <property type="match status" value="1"/>
</dbReference>
<dbReference type="InterPro" id="IPR035965">
    <property type="entry name" value="PAS-like_dom_sf"/>
</dbReference>
<dbReference type="PROSITE" id="PS50883">
    <property type="entry name" value="EAL"/>
    <property type="match status" value="1"/>
</dbReference>
<dbReference type="Pfam" id="PF00563">
    <property type="entry name" value="EAL"/>
    <property type="match status" value="1"/>
</dbReference>
<dbReference type="Gene3D" id="3.20.20.450">
    <property type="entry name" value="EAL domain"/>
    <property type="match status" value="1"/>
</dbReference>
<dbReference type="Gene3D" id="3.30.70.270">
    <property type="match status" value="1"/>
</dbReference>
<dbReference type="PROSITE" id="PS50887">
    <property type="entry name" value="GGDEF"/>
    <property type="match status" value="1"/>
</dbReference>
<dbReference type="InterPro" id="IPR029787">
    <property type="entry name" value="Nucleotide_cyclase"/>
</dbReference>
<dbReference type="SMART" id="SM00052">
    <property type="entry name" value="EAL"/>
    <property type="match status" value="1"/>
</dbReference>
<dbReference type="InterPro" id="IPR043128">
    <property type="entry name" value="Rev_trsase/Diguanyl_cyclase"/>
</dbReference>
<keyword evidence="5" id="KW-1185">Reference proteome</keyword>
<dbReference type="SUPFAM" id="SSF55785">
    <property type="entry name" value="PYP-like sensor domain (PAS domain)"/>
    <property type="match status" value="1"/>
</dbReference>
<dbReference type="KEGG" id="lpy:FIV34_12645"/>
<dbReference type="InterPro" id="IPR000160">
    <property type="entry name" value="GGDEF_dom"/>
</dbReference>
<dbReference type="AlphaFoldDB" id="A0A4Y5Z3X1"/>
<feature type="domain" description="PAS" evidence="1">
    <location>
        <begin position="4"/>
        <end position="74"/>
    </location>
</feature>
<accession>A0A4Y5Z3X1</accession>
<dbReference type="NCBIfam" id="TIGR00254">
    <property type="entry name" value="GGDEF"/>
    <property type="match status" value="1"/>
</dbReference>
<dbReference type="PANTHER" id="PTHR44757:SF2">
    <property type="entry name" value="BIOFILM ARCHITECTURE MAINTENANCE PROTEIN MBAA"/>
    <property type="match status" value="1"/>
</dbReference>
<dbReference type="OrthoDB" id="9804951at2"/>
<dbReference type="RefSeq" id="WP_139983286.1">
    <property type="nucleotide sequence ID" value="NZ_CP041046.1"/>
</dbReference>
<dbReference type="Pfam" id="PF08448">
    <property type="entry name" value="PAS_4"/>
    <property type="match status" value="1"/>
</dbReference>
<dbReference type="PROSITE" id="PS50112">
    <property type="entry name" value="PAS"/>
    <property type="match status" value="1"/>
</dbReference>
<dbReference type="InterPro" id="IPR052155">
    <property type="entry name" value="Biofilm_reg_signaling"/>
</dbReference>
<dbReference type="SMART" id="SM00091">
    <property type="entry name" value="PAS"/>
    <property type="match status" value="1"/>
</dbReference>
<evidence type="ECO:0000259" key="1">
    <source>
        <dbReference type="PROSITE" id="PS50112"/>
    </source>
</evidence>
<evidence type="ECO:0000259" key="3">
    <source>
        <dbReference type="PROSITE" id="PS50887"/>
    </source>
</evidence>
<dbReference type="Pfam" id="PF00990">
    <property type="entry name" value="GGDEF"/>
    <property type="match status" value="1"/>
</dbReference>
<sequence>MIQDLAGWSKVLELMPTAMFVRDASHRWVFVNRIGCEYFGVTPDDVLGKTDADLFPPEQAERFAHGDDAALRGHEVIETEEAVHDRLGRARTLLTRKTCIELDGKPHVLASVTDISELRETEAHVRWLACHDALTGLSNRTALFSRLDAAVARAAEGTARSALFYLDLDGFKKVNDTYGHLAGDELLTQFGQRLRGAVGLNDVVARIGGDEFAVLLEDSGDLDVDGMAETILSLAATPFDVLAAKAFVGTSIGVVTLGREAVASGEMARKADSALYEAKKRRNRYTIYTDALDASLAHRREVETALEHALDSGEGLSLHYQPLVRAVDGTVIGLEALARWRHPTLGVVPPVQFVAVAEETGLIGRLGEWVLRTACARMRGVDDLFIAVNVSAVQLRDDRFADTVMGILAETRLPARRLELEITETAIVNADGGAVRLLKRLRKAGVRISLDDFGTGYSSLTLLKDLDVDKVKIDRSFVQMAPLAEDSAAIVRAVSNLGAALGLCVVAEGVETEAQRQFLRDAGCDELQGYLFSAAVPEDRIERVTGLLPPVPALHSAG</sequence>
<feature type="domain" description="GGDEF" evidence="3">
    <location>
        <begin position="159"/>
        <end position="290"/>
    </location>
</feature>
<reference evidence="4 5" key="1">
    <citation type="submission" date="2019-06" db="EMBL/GenBank/DDBJ databases">
        <title>A complete genome sequence for Luteibacter pinisoli MAH-14.</title>
        <authorList>
            <person name="Baltrus D.A."/>
        </authorList>
    </citation>
    <scope>NUCLEOTIDE SEQUENCE [LARGE SCALE GENOMIC DNA]</scope>
    <source>
        <strain evidence="4 5">MAH-14</strain>
    </source>
</reference>
<evidence type="ECO:0000259" key="2">
    <source>
        <dbReference type="PROSITE" id="PS50883"/>
    </source>
</evidence>
<dbReference type="SUPFAM" id="SSF55073">
    <property type="entry name" value="Nucleotide cyclase"/>
    <property type="match status" value="1"/>
</dbReference>
<dbReference type="InterPro" id="IPR035919">
    <property type="entry name" value="EAL_sf"/>
</dbReference>
<feature type="domain" description="EAL" evidence="2">
    <location>
        <begin position="299"/>
        <end position="549"/>
    </location>
</feature>
<dbReference type="CDD" id="cd00130">
    <property type="entry name" value="PAS"/>
    <property type="match status" value="1"/>
</dbReference>
<name>A0A4Y5Z3X1_9GAMM</name>
<dbReference type="Gene3D" id="3.30.450.20">
    <property type="entry name" value="PAS domain"/>
    <property type="match status" value="1"/>
</dbReference>
<protein>
    <submittedName>
        <fullName evidence="4">EAL domain-containing protein</fullName>
    </submittedName>
</protein>
<dbReference type="Proteomes" id="UP000316093">
    <property type="component" value="Chromosome"/>
</dbReference>
<dbReference type="InterPro" id="IPR001633">
    <property type="entry name" value="EAL_dom"/>
</dbReference>
<dbReference type="SUPFAM" id="SSF141868">
    <property type="entry name" value="EAL domain-like"/>
    <property type="match status" value="1"/>
</dbReference>
<dbReference type="EMBL" id="CP041046">
    <property type="protein sequence ID" value="QDE40001.1"/>
    <property type="molecule type" value="Genomic_DNA"/>
</dbReference>
<evidence type="ECO:0000313" key="5">
    <source>
        <dbReference type="Proteomes" id="UP000316093"/>
    </source>
</evidence>
<dbReference type="CDD" id="cd01949">
    <property type="entry name" value="GGDEF"/>
    <property type="match status" value="1"/>
</dbReference>
<dbReference type="InterPro" id="IPR000014">
    <property type="entry name" value="PAS"/>
</dbReference>
<dbReference type="InterPro" id="IPR013656">
    <property type="entry name" value="PAS_4"/>
</dbReference>
<gene>
    <name evidence="4" type="ORF">FIV34_12645</name>
</gene>
<dbReference type="PANTHER" id="PTHR44757">
    <property type="entry name" value="DIGUANYLATE CYCLASE DGCP"/>
    <property type="match status" value="1"/>
</dbReference>
<dbReference type="NCBIfam" id="TIGR00229">
    <property type="entry name" value="sensory_box"/>
    <property type="match status" value="1"/>
</dbReference>
<dbReference type="CDD" id="cd01948">
    <property type="entry name" value="EAL"/>
    <property type="match status" value="1"/>
</dbReference>
<evidence type="ECO:0000313" key="4">
    <source>
        <dbReference type="EMBL" id="QDE40001.1"/>
    </source>
</evidence>
<proteinExistence type="predicted"/>